<keyword evidence="2" id="KW-0378">Hydrolase</keyword>
<dbReference type="InterPro" id="IPR051044">
    <property type="entry name" value="MAG_DAG_Lipase"/>
</dbReference>
<keyword evidence="3" id="KW-1185">Reference proteome</keyword>
<gene>
    <name evidence="2" type="ORF">ISP08_07595</name>
</gene>
<proteinExistence type="predicted"/>
<dbReference type="Proteomes" id="UP000594455">
    <property type="component" value="Chromosome"/>
</dbReference>
<evidence type="ECO:0000259" key="1">
    <source>
        <dbReference type="Pfam" id="PF12146"/>
    </source>
</evidence>
<dbReference type="SUPFAM" id="SSF53474">
    <property type="entry name" value="alpha/beta-Hydrolases"/>
    <property type="match status" value="1"/>
</dbReference>
<reference evidence="2 3" key="1">
    <citation type="submission" date="2020-10" db="EMBL/GenBank/DDBJ databases">
        <title>Closed genome sequences of Staphylococcus lloydii sp. nov. and Staphylococcus durrellii sp. nov. Isolated from Captive Fruit Bats (Pteropus livingstonii).</title>
        <authorList>
            <person name="Fountain K."/>
        </authorList>
    </citation>
    <scope>NUCLEOTIDE SEQUENCE [LARGE SCALE GENOMIC DNA]</scope>
    <source>
        <strain evidence="2 3">23_2_7_LY</strain>
    </source>
</reference>
<feature type="domain" description="Serine aminopeptidase S33" evidence="1">
    <location>
        <begin position="28"/>
        <end position="287"/>
    </location>
</feature>
<organism evidence="2 3">
    <name type="scientific">Staphylococcus lloydii</name>
    <dbReference type="NCBI Taxonomy" id="2781774"/>
    <lineage>
        <taxon>Bacteria</taxon>
        <taxon>Bacillati</taxon>
        <taxon>Bacillota</taxon>
        <taxon>Bacilli</taxon>
        <taxon>Bacillales</taxon>
        <taxon>Staphylococcaceae</taxon>
        <taxon>Staphylococcus</taxon>
    </lineage>
</organism>
<dbReference type="InterPro" id="IPR022742">
    <property type="entry name" value="Hydrolase_4"/>
</dbReference>
<dbReference type="InterPro" id="IPR029058">
    <property type="entry name" value="AB_hydrolase_fold"/>
</dbReference>
<dbReference type="Gene3D" id="3.40.50.1820">
    <property type="entry name" value="alpha/beta hydrolase"/>
    <property type="match status" value="1"/>
</dbReference>
<sequence length="313" mass="35943">MGQSNLKITVADGATLEVKLNKAKKSTIGVVHIFHGMAEHMGRYDELVTALNQQGYDVIRHNHRGHNQEELEKNIGHIDDFDQVAEDAFEIAQTLCANYKDLPYIVIGHSMGSIIARVFAQKYPQSINGLILTGTGYYPKIVGYTLQAALKCITLMSGKRKRLNWVNNLMYKSLNKRIDNLKTKSDWLSSDDAQVQAFIKDERTGFLVSNQLIYQTVKHIVKTSKHKFITQMNPNMPILMISGKEDPLGNYGKGIHKLGKLFKRGNVKHITVHLYKNKRHEILLEKEHDTIWHHMFEWIDKQILRAQRIQKSE</sequence>
<accession>A0A7T1AY12</accession>
<protein>
    <submittedName>
        <fullName evidence="2">Alpha/beta hydrolase</fullName>
    </submittedName>
</protein>
<evidence type="ECO:0000313" key="3">
    <source>
        <dbReference type="Proteomes" id="UP000594455"/>
    </source>
</evidence>
<dbReference type="RefSeq" id="WP_048794021.1">
    <property type="nucleotide sequence ID" value="NZ_CP064056.1"/>
</dbReference>
<dbReference type="EMBL" id="CP064056">
    <property type="protein sequence ID" value="QPM74212.1"/>
    <property type="molecule type" value="Genomic_DNA"/>
</dbReference>
<dbReference type="Pfam" id="PF12146">
    <property type="entry name" value="Hydrolase_4"/>
    <property type="match status" value="1"/>
</dbReference>
<dbReference type="GO" id="GO:0016787">
    <property type="term" value="F:hydrolase activity"/>
    <property type="evidence" value="ECO:0007669"/>
    <property type="project" value="UniProtKB-KW"/>
</dbReference>
<name>A0A7T1AY12_9STAP</name>
<evidence type="ECO:0000313" key="2">
    <source>
        <dbReference type="EMBL" id="QPM74212.1"/>
    </source>
</evidence>
<dbReference type="KEGG" id="sllo:ISP08_07595"/>
<dbReference type="AlphaFoldDB" id="A0A7T1AY12"/>
<dbReference type="PANTHER" id="PTHR11614">
    <property type="entry name" value="PHOSPHOLIPASE-RELATED"/>
    <property type="match status" value="1"/>
</dbReference>